<protein>
    <recommendedName>
        <fullName evidence="4">Cyanovirin-N domain-containing protein</fullName>
    </recommendedName>
</protein>
<comment type="caution">
    <text evidence="2">The sequence shown here is derived from an EMBL/GenBank/DDBJ whole genome shotgun (WGS) entry which is preliminary data.</text>
</comment>
<name>A0A9N9PKP0_9HELO</name>
<feature type="chain" id="PRO_5040342199" description="Cyanovirin-N domain-containing protein" evidence="1">
    <location>
        <begin position="20"/>
        <end position="239"/>
    </location>
</feature>
<feature type="signal peptide" evidence="1">
    <location>
        <begin position="1"/>
        <end position="19"/>
    </location>
</feature>
<evidence type="ECO:0000256" key="1">
    <source>
        <dbReference type="SAM" id="SignalP"/>
    </source>
</evidence>
<dbReference type="EMBL" id="CAJVRL010000078">
    <property type="protein sequence ID" value="CAG8957349.1"/>
    <property type="molecule type" value="Genomic_DNA"/>
</dbReference>
<evidence type="ECO:0000313" key="3">
    <source>
        <dbReference type="Proteomes" id="UP000696280"/>
    </source>
</evidence>
<organism evidence="2 3">
    <name type="scientific">Hymenoscyphus fraxineus</name>
    <dbReference type="NCBI Taxonomy" id="746836"/>
    <lineage>
        <taxon>Eukaryota</taxon>
        <taxon>Fungi</taxon>
        <taxon>Dikarya</taxon>
        <taxon>Ascomycota</taxon>
        <taxon>Pezizomycotina</taxon>
        <taxon>Leotiomycetes</taxon>
        <taxon>Helotiales</taxon>
        <taxon>Helotiaceae</taxon>
        <taxon>Hymenoscyphus</taxon>
    </lineage>
</organism>
<dbReference type="Proteomes" id="UP000696280">
    <property type="component" value="Unassembled WGS sequence"/>
</dbReference>
<evidence type="ECO:0000313" key="2">
    <source>
        <dbReference type="EMBL" id="CAG8957349.1"/>
    </source>
</evidence>
<accession>A0A9N9PKP0</accession>
<proteinExistence type="predicted"/>
<evidence type="ECO:0008006" key="4">
    <source>
        <dbReference type="Google" id="ProtNLM"/>
    </source>
</evidence>
<dbReference type="AlphaFoldDB" id="A0A9N9PKP0"/>
<gene>
    <name evidence="2" type="ORF">HYFRA_00010775</name>
</gene>
<reference evidence="2" key="1">
    <citation type="submission" date="2021-07" db="EMBL/GenBank/DDBJ databases">
        <authorList>
            <person name="Durling M."/>
        </authorList>
    </citation>
    <scope>NUCLEOTIDE SEQUENCE</scope>
</reference>
<dbReference type="OrthoDB" id="3564665at2759"/>
<sequence>MHPIFSMLCLGGLLSITTAFGTSSKTASTSLVLSIVALTPVVFATPLDLPTHNVLRYPIVPLRRRITIDDREIELTGTDEEQEAELLSQFPDFNLTSLSDNPNGEQKREELKKRAKANANCCRDMPSRTWKGADSDKARECVGHQLSFYGSCYVNGLSCTRLRCLRGVGLFLCNDNHYEIHPNCDFMGTYGDSLIAQCTWATGGGTCGQMFDTDGYNIILKDGCDLEGVPEVVNGGSGW</sequence>
<keyword evidence="1" id="KW-0732">Signal</keyword>
<keyword evidence="3" id="KW-1185">Reference proteome</keyword>